<evidence type="ECO:0000256" key="2">
    <source>
        <dbReference type="SAM" id="MobiDB-lite"/>
    </source>
</evidence>
<gene>
    <name evidence="3" type="ORF">GCM10010315_33760</name>
</gene>
<evidence type="ECO:0008006" key="5">
    <source>
        <dbReference type="Google" id="ProtNLM"/>
    </source>
</evidence>
<dbReference type="SUPFAM" id="SSF56349">
    <property type="entry name" value="DNA breaking-rejoining enzymes"/>
    <property type="match status" value="1"/>
</dbReference>
<dbReference type="InterPro" id="IPR011010">
    <property type="entry name" value="DNA_brk_join_enz"/>
</dbReference>
<organism evidence="3 4">
    <name type="scientific">Streptomyces luteosporeus</name>
    <dbReference type="NCBI Taxonomy" id="173856"/>
    <lineage>
        <taxon>Bacteria</taxon>
        <taxon>Bacillati</taxon>
        <taxon>Actinomycetota</taxon>
        <taxon>Actinomycetes</taxon>
        <taxon>Kitasatosporales</taxon>
        <taxon>Streptomycetaceae</taxon>
        <taxon>Streptomyces</taxon>
    </lineage>
</organism>
<evidence type="ECO:0000313" key="4">
    <source>
        <dbReference type="Proteomes" id="UP001500886"/>
    </source>
</evidence>
<keyword evidence="4" id="KW-1185">Reference proteome</keyword>
<name>A0ABN3TTM6_9ACTN</name>
<comment type="caution">
    <text evidence="3">The sequence shown here is derived from an EMBL/GenBank/DDBJ whole genome shotgun (WGS) entry which is preliminary data.</text>
</comment>
<feature type="region of interest" description="Disordered" evidence="2">
    <location>
        <begin position="298"/>
        <end position="356"/>
    </location>
</feature>
<keyword evidence="1" id="KW-0233">DNA recombination</keyword>
<evidence type="ECO:0000313" key="3">
    <source>
        <dbReference type="EMBL" id="GAA2718393.1"/>
    </source>
</evidence>
<dbReference type="Proteomes" id="UP001500886">
    <property type="component" value="Unassembled WGS sequence"/>
</dbReference>
<sequence length="356" mass="38532">MPAAEHKGTHLLARTFLAAVTGASLGQVDRLNYQHGLTALASQRPGPCPMTVPVTGQVHGRPWREYVDFNEAAELMRHLGTAAMIICLYLTGMRPQEVRGLRSGCCPDPEPAADGTPGRHLIRSRHFKDVTDDDGNHVSAGEEREVPWVAITPVVRAIRVLERIVPDGELLLSSAHHDFTFQRGHYGTLKKHALLLRIEDFVAWANGEARAHELLEQVIPKDPHGGIGMGRFRRTLAWHIARRPGGLVALAIQYGHMRTVLDARTSSGYGTRSRGGIHSVLDVETALAAADTAANLRDRMAASEKRSPARPPAGPSPPPPRPRGSRAASSPRPSRRRPPPTSPATAPSSSTTPTPS</sequence>
<dbReference type="InterPro" id="IPR013762">
    <property type="entry name" value="Integrase-like_cat_sf"/>
</dbReference>
<dbReference type="EMBL" id="BAAASL010000011">
    <property type="protein sequence ID" value="GAA2718393.1"/>
    <property type="molecule type" value="Genomic_DNA"/>
</dbReference>
<dbReference type="Gene3D" id="1.10.443.10">
    <property type="entry name" value="Intergrase catalytic core"/>
    <property type="match status" value="1"/>
</dbReference>
<evidence type="ECO:0000256" key="1">
    <source>
        <dbReference type="ARBA" id="ARBA00023172"/>
    </source>
</evidence>
<protein>
    <recommendedName>
        <fullName evidence="5">Tyr recombinase domain-containing protein</fullName>
    </recommendedName>
</protein>
<feature type="compositionally biased region" description="Pro residues" evidence="2">
    <location>
        <begin position="309"/>
        <end position="322"/>
    </location>
</feature>
<feature type="compositionally biased region" description="Basic and acidic residues" evidence="2">
    <location>
        <begin position="298"/>
        <end position="307"/>
    </location>
</feature>
<dbReference type="RefSeq" id="WP_344436143.1">
    <property type="nucleotide sequence ID" value="NZ_BAAASL010000011.1"/>
</dbReference>
<proteinExistence type="predicted"/>
<reference evidence="3 4" key="1">
    <citation type="journal article" date="2019" name="Int. J. Syst. Evol. Microbiol.">
        <title>The Global Catalogue of Microorganisms (GCM) 10K type strain sequencing project: providing services to taxonomists for standard genome sequencing and annotation.</title>
        <authorList>
            <consortium name="The Broad Institute Genomics Platform"/>
            <consortium name="The Broad Institute Genome Sequencing Center for Infectious Disease"/>
            <person name="Wu L."/>
            <person name="Ma J."/>
        </authorList>
    </citation>
    <scope>NUCLEOTIDE SEQUENCE [LARGE SCALE GENOMIC DNA]</scope>
    <source>
        <strain evidence="3 4">JCM 4542</strain>
    </source>
</reference>
<accession>A0ABN3TTM6</accession>
<feature type="compositionally biased region" description="Low complexity" evidence="2">
    <location>
        <begin position="343"/>
        <end position="356"/>
    </location>
</feature>